<dbReference type="GO" id="GO:0043176">
    <property type="term" value="F:amine binding"/>
    <property type="evidence" value="ECO:0007669"/>
    <property type="project" value="InterPro"/>
</dbReference>
<feature type="chain" id="PRO_5007543219" description="Salivary lipocalin" evidence="1">
    <location>
        <begin position="23"/>
        <end position="404"/>
    </location>
</feature>
<sequence length="404" mass="46306">MRLVNFIYLCIALLISPYYTNCFPDVPSTYVTNECRNEANKFVVQNVPLAYNSALFCMFQNLQVLQVMRSLYLALTTPHTGRSICKIEVHSFNNATKKVNMSISDTDLQGNCIPRNGTDVVDAVEGGRTKQLSWLRIPRKKGWKVPGFKKENSRLLFTDYKKCLILIASFSGVKYCELFVKNSSHINVHNTPCHPIYRLYCGYGRKTGDVFPNPVNSSTDEDYLLQAHTLGPLLDQRDPLKEDTIFMSEYQMTSEVLYRIPISKLYASTDGGGKRLCEIHIYEIYSDFTNLEVRGVYNRQNYTVPLRSYYSKDANAFSPTRISLLDQQVGTHSSLSRVRRVLLSDFQNCFVFKSVNDKGRIPLCEFFVKNNTNITTGLDECWFTFLAYCGYPKAVYKTKSCYLL</sequence>
<reference evidence="2" key="1">
    <citation type="journal article" date="2018" name="PLoS Negl. Trop. Dis.">
        <title>Sialome diversity of ticks revealed by RNAseq of single tick salivary glands.</title>
        <authorList>
            <person name="Perner J."/>
            <person name="Kropackova S."/>
            <person name="Kopacek P."/>
            <person name="Ribeiro J.M."/>
        </authorList>
    </citation>
    <scope>NUCLEOTIDE SEQUENCE</scope>
    <source>
        <strain evidence="2">Siblings of single egg batch collected in Ceske Budejovice</strain>
        <tissue evidence="2">Salivary glands</tissue>
    </source>
</reference>
<keyword evidence="1" id="KW-0732">Signal</keyword>
<dbReference type="EMBL" id="GEGO01000025">
    <property type="protein sequence ID" value="JAR95379.1"/>
    <property type="molecule type" value="Transcribed_RNA"/>
</dbReference>
<dbReference type="AlphaFoldDB" id="A0A147BX00"/>
<protein>
    <recommendedName>
        <fullName evidence="3">Salivary lipocalin</fullName>
    </recommendedName>
</protein>
<accession>A0A147BX00</accession>
<evidence type="ECO:0008006" key="3">
    <source>
        <dbReference type="Google" id="ProtNLM"/>
    </source>
</evidence>
<dbReference type="InterPro" id="IPR002970">
    <property type="entry name" value="Tick_his-bd"/>
</dbReference>
<dbReference type="InterPro" id="IPR012674">
    <property type="entry name" value="Calycin"/>
</dbReference>
<dbReference type="SUPFAM" id="SSF50814">
    <property type="entry name" value="Lipocalins"/>
    <property type="match status" value="1"/>
</dbReference>
<evidence type="ECO:0000256" key="1">
    <source>
        <dbReference type="SAM" id="SignalP"/>
    </source>
</evidence>
<dbReference type="GO" id="GO:0030682">
    <property type="term" value="P:symbiont-mediated perturbation of host defenses"/>
    <property type="evidence" value="ECO:0007669"/>
    <property type="project" value="InterPro"/>
</dbReference>
<evidence type="ECO:0000313" key="2">
    <source>
        <dbReference type="EMBL" id="JAR95379.1"/>
    </source>
</evidence>
<organism evidence="2">
    <name type="scientific">Ixodes ricinus</name>
    <name type="common">Common tick</name>
    <name type="synonym">Acarus ricinus</name>
    <dbReference type="NCBI Taxonomy" id="34613"/>
    <lineage>
        <taxon>Eukaryota</taxon>
        <taxon>Metazoa</taxon>
        <taxon>Ecdysozoa</taxon>
        <taxon>Arthropoda</taxon>
        <taxon>Chelicerata</taxon>
        <taxon>Arachnida</taxon>
        <taxon>Acari</taxon>
        <taxon>Parasitiformes</taxon>
        <taxon>Ixodida</taxon>
        <taxon>Ixodoidea</taxon>
        <taxon>Ixodidae</taxon>
        <taxon>Ixodinae</taxon>
        <taxon>Ixodes</taxon>
    </lineage>
</organism>
<name>A0A147BX00_IXORI</name>
<proteinExistence type="predicted"/>
<dbReference type="Gene3D" id="2.40.128.20">
    <property type="match status" value="1"/>
</dbReference>
<feature type="signal peptide" evidence="1">
    <location>
        <begin position="1"/>
        <end position="22"/>
    </location>
</feature>
<dbReference type="Pfam" id="PF02098">
    <property type="entry name" value="His_binding"/>
    <property type="match status" value="1"/>
</dbReference>